<dbReference type="AlphaFoldDB" id="A0A9E2L5S7"/>
<sequence length="141" mass="16854">MLKEIVYWTYRFFYKLRRAQKRKDNNGINGKMDSVMVVSVCLFANVLTLLNFLNYYTSIDVLAYIPVTTRYELTSWICIIIIMAPFIAFVYKRYFAKEKFSNMIQEYAAKSKRRRSWGSLWAFCYFILTWAAFFKSVSLVN</sequence>
<reference evidence="2" key="1">
    <citation type="journal article" date="2021" name="PeerJ">
        <title>Extensive microbial diversity within the chicken gut microbiome revealed by metagenomics and culture.</title>
        <authorList>
            <person name="Gilroy R."/>
            <person name="Ravi A."/>
            <person name="Getino M."/>
            <person name="Pursley I."/>
            <person name="Horton D.L."/>
            <person name="Alikhan N.F."/>
            <person name="Baker D."/>
            <person name="Gharbi K."/>
            <person name="Hall N."/>
            <person name="Watson M."/>
            <person name="Adriaenssens E.M."/>
            <person name="Foster-Nyarko E."/>
            <person name="Jarju S."/>
            <person name="Secka A."/>
            <person name="Antonio M."/>
            <person name="Oren A."/>
            <person name="Chaudhuri R.R."/>
            <person name="La Ragione R."/>
            <person name="Hildebrand F."/>
            <person name="Pallen M.J."/>
        </authorList>
    </citation>
    <scope>NUCLEOTIDE SEQUENCE</scope>
    <source>
        <strain evidence="2">G3-2149</strain>
    </source>
</reference>
<organism evidence="2 3">
    <name type="scientific">Candidatus Paraprevotella stercoravium</name>
    <dbReference type="NCBI Taxonomy" id="2838725"/>
    <lineage>
        <taxon>Bacteria</taxon>
        <taxon>Pseudomonadati</taxon>
        <taxon>Bacteroidota</taxon>
        <taxon>Bacteroidia</taxon>
        <taxon>Bacteroidales</taxon>
        <taxon>Prevotellaceae</taxon>
        <taxon>Paraprevotella</taxon>
    </lineage>
</organism>
<evidence type="ECO:0000256" key="1">
    <source>
        <dbReference type="SAM" id="Phobius"/>
    </source>
</evidence>
<keyword evidence="1" id="KW-0472">Membrane</keyword>
<feature type="transmembrane region" description="Helical" evidence="1">
    <location>
        <begin position="116"/>
        <end position="134"/>
    </location>
</feature>
<accession>A0A9E2L5S7</accession>
<protein>
    <submittedName>
        <fullName evidence="2">Uncharacterized protein</fullName>
    </submittedName>
</protein>
<dbReference type="EMBL" id="JAHLFU010000028">
    <property type="protein sequence ID" value="MBU3852540.1"/>
    <property type="molecule type" value="Genomic_DNA"/>
</dbReference>
<gene>
    <name evidence="2" type="ORF">H9789_01680</name>
</gene>
<keyword evidence="1" id="KW-1133">Transmembrane helix</keyword>
<feature type="transmembrane region" description="Helical" evidence="1">
    <location>
        <begin position="73"/>
        <end position="95"/>
    </location>
</feature>
<evidence type="ECO:0000313" key="2">
    <source>
        <dbReference type="EMBL" id="MBU3852540.1"/>
    </source>
</evidence>
<comment type="caution">
    <text evidence="2">The sequence shown here is derived from an EMBL/GenBank/DDBJ whole genome shotgun (WGS) entry which is preliminary data.</text>
</comment>
<reference evidence="2" key="2">
    <citation type="submission" date="2021-04" db="EMBL/GenBank/DDBJ databases">
        <authorList>
            <person name="Gilroy R."/>
        </authorList>
    </citation>
    <scope>NUCLEOTIDE SEQUENCE</scope>
    <source>
        <strain evidence="2">G3-2149</strain>
    </source>
</reference>
<evidence type="ECO:0000313" key="3">
    <source>
        <dbReference type="Proteomes" id="UP000823865"/>
    </source>
</evidence>
<name>A0A9E2L5S7_9BACT</name>
<proteinExistence type="predicted"/>
<dbReference type="Proteomes" id="UP000823865">
    <property type="component" value="Unassembled WGS sequence"/>
</dbReference>
<feature type="transmembrane region" description="Helical" evidence="1">
    <location>
        <begin position="35"/>
        <end position="53"/>
    </location>
</feature>
<keyword evidence="1" id="KW-0812">Transmembrane</keyword>